<dbReference type="InterPro" id="IPR041664">
    <property type="entry name" value="AAA_16"/>
</dbReference>
<reference evidence="3 5" key="2">
    <citation type="submission" date="2016-10" db="EMBL/GenBank/DDBJ databases">
        <authorList>
            <person name="Varghese N."/>
            <person name="Submissions S."/>
        </authorList>
    </citation>
    <scope>NUCLEOTIDE SEQUENCE [LARGE SCALE GENOMIC DNA]</scope>
    <source>
        <strain evidence="3 5">DSM 2094</strain>
    </source>
</reference>
<organism evidence="3 5">
    <name type="scientific">Trichococcus flocculiformis</name>
    <dbReference type="NCBI Taxonomy" id="82803"/>
    <lineage>
        <taxon>Bacteria</taxon>
        <taxon>Bacillati</taxon>
        <taxon>Bacillota</taxon>
        <taxon>Bacilli</taxon>
        <taxon>Lactobacillales</taxon>
        <taxon>Carnobacteriaceae</taxon>
        <taxon>Trichococcus</taxon>
    </lineage>
</organism>
<proteinExistence type="predicted"/>
<evidence type="ECO:0000259" key="1">
    <source>
        <dbReference type="Pfam" id="PF13191"/>
    </source>
</evidence>
<dbReference type="EMBL" id="FJMZ01000016">
    <property type="protein sequence ID" value="CZQ93089.1"/>
    <property type="molecule type" value="Genomic_DNA"/>
</dbReference>
<evidence type="ECO:0000313" key="5">
    <source>
        <dbReference type="Proteomes" id="UP000199686"/>
    </source>
</evidence>
<gene>
    <name evidence="3" type="ORF">SAMN04488507_101914</name>
    <name evidence="2" type="ORF">TFLO_1631</name>
</gene>
<keyword evidence="4" id="KW-1185">Reference proteome</keyword>
<dbReference type="AlphaFoldDB" id="A0AB38BID0"/>
<dbReference type="Gene3D" id="3.40.50.300">
    <property type="entry name" value="P-loop containing nucleotide triphosphate hydrolases"/>
    <property type="match status" value="1"/>
</dbReference>
<dbReference type="Proteomes" id="UP000195947">
    <property type="component" value="Unassembled WGS sequence"/>
</dbReference>
<dbReference type="PANTHER" id="PTHR34301">
    <property type="entry name" value="DNA-BINDING PROTEIN-RELATED"/>
    <property type="match status" value="1"/>
</dbReference>
<evidence type="ECO:0000313" key="3">
    <source>
        <dbReference type="EMBL" id="SFH84712.1"/>
    </source>
</evidence>
<feature type="domain" description="Orc1-like AAA ATPase" evidence="1">
    <location>
        <begin position="19"/>
        <end position="205"/>
    </location>
</feature>
<protein>
    <submittedName>
        <fullName evidence="3">Cdc6-related protein, AAA superfamily ATPase</fullName>
    </submittedName>
</protein>
<dbReference type="SUPFAM" id="SSF52540">
    <property type="entry name" value="P-loop containing nucleoside triphosphate hydrolases"/>
    <property type="match status" value="1"/>
</dbReference>
<name>A0AB38BID0_9LACT</name>
<sequence>MRKLLNPYTPGAGVPPKYLAGREDTIREAEEALFYIKNGDFYRSVVYYGLRGVGKTVLLNKIEDMADEEDIRYEHLEISERGSFKSSVSLHVFKLIQQMSVKAKLKKHLSRSLSVLKAFSLKYSQDGEVSLSMDSEIDSAVGISDTGNFENDLTELFVSLGTLAQKQESGVALFIDEIQYMKDDEFEALIAAIHRVNQKALPLIVFAAGLPKIAKIAGDVKSYAERLFKFVAIGSLEKNAARMALEEPAMKWGVSYTSEAIEKILQITECYPYFLQEYGNQVWAKVSVDHRVIDATMVEDVYSNFEKSLDESFFKVRHDRATPRELDFMIAMVKCGALPCSTKALAEQMQCPVSAISPLRAQLIHKGFIYSANRGEVDFTVPQFDKYLKRIHNL</sequence>
<dbReference type="EMBL" id="FOQC01000019">
    <property type="protein sequence ID" value="SFH84712.1"/>
    <property type="molecule type" value="Genomic_DNA"/>
</dbReference>
<dbReference type="RefSeq" id="WP_086989081.1">
    <property type="nucleotide sequence ID" value="NZ_FJMZ01000016.1"/>
</dbReference>
<evidence type="ECO:0000313" key="2">
    <source>
        <dbReference type="EMBL" id="CZQ93089.1"/>
    </source>
</evidence>
<dbReference type="InterPro" id="IPR027417">
    <property type="entry name" value="P-loop_NTPase"/>
</dbReference>
<comment type="caution">
    <text evidence="3">The sequence shown here is derived from an EMBL/GenBank/DDBJ whole genome shotgun (WGS) entry which is preliminary data.</text>
</comment>
<reference evidence="2 4" key="1">
    <citation type="submission" date="2016-02" db="EMBL/GenBank/DDBJ databases">
        <authorList>
            <person name="Strepis N."/>
        </authorList>
    </citation>
    <scope>NUCLEOTIDE SEQUENCE [LARGE SCALE GENOMIC DNA]</scope>
    <source>
        <strain evidence="2">Trichococcus flocculiformis</strain>
    </source>
</reference>
<dbReference type="Proteomes" id="UP000199686">
    <property type="component" value="Unassembled WGS sequence"/>
</dbReference>
<dbReference type="Pfam" id="PF13191">
    <property type="entry name" value="AAA_16"/>
    <property type="match status" value="1"/>
</dbReference>
<evidence type="ECO:0000313" key="4">
    <source>
        <dbReference type="Proteomes" id="UP000195947"/>
    </source>
</evidence>
<accession>A0AB38BID0</accession>
<dbReference type="PANTHER" id="PTHR34301:SF8">
    <property type="entry name" value="ATPASE DOMAIN-CONTAINING PROTEIN"/>
    <property type="match status" value="1"/>
</dbReference>